<feature type="transmembrane region" description="Helical" evidence="7">
    <location>
        <begin position="350"/>
        <end position="376"/>
    </location>
</feature>
<evidence type="ECO:0000256" key="2">
    <source>
        <dbReference type="ARBA" id="ARBA00022448"/>
    </source>
</evidence>
<gene>
    <name evidence="9" type="ORF">B9G98_04516</name>
</gene>
<dbReference type="STRING" id="45607.A0A2T0FPI1"/>
<evidence type="ECO:0000256" key="5">
    <source>
        <dbReference type="ARBA" id="ARBA00023136"/>
    </source>
</evidence>
<organism evidence="9 10">
    <name type="scientific">Wickerhamiella sorbophila</name>
    <dbReference type="NCBI Taxonomy" id="45607"/>
    <lineage>
        <taxon>Eukaryota</taxon>
        <taxon>Fungi</taxon>
        <taxon>Dikarya</taxon>
        <taxon>Ascomycota</taxon>
        <taxon>Saccharomycotina</taxon>
        <taxon>Dipodascomycetes</taxon>
        <taxon>Dipodascales</taxon>
        <taxon>Trichomonascaceae</taxon>
        <taxon>Wickerhamiella</taxon>
    </lineage>
</organism>
<feature type="transmembrane region" description="Helical" evidence="7">
    <location>
        <begin position="211"/>
        <end position="232"/>
    </location>
</feature>
<proteinExistence type="predicted"/>
<dbReference type="Pfam" id="PF07690">
    <property type="entry name" value="MFS_1"/>
    <property type="match status" value="1"/>
</dbReference>
<feature type="transmembrane region" description="Helical" evidence="7">
    <location>
        <begin position="180"/>
        <end position="199"/>
    </location>
</feature>
<dbReference type="GO" id="GO:0022857">
    <property type="term" value="F:transmembrane transporter activity"/>
    <property type="evidence" value="ECO:0007669"/>
    <property type="project" value="InterPro"/>
</dbReference>
<keyword evidence="10" id="KW-1185">Reference proteome</keyword>
<evidence type="ECO:0000259" key="8">
    <source>
        <dbReference type="PROSITE" id="PS50850"/>
    </source>
</evidence>
<dbReference type="Gene3D" id="1.20.1250.20">
    <property type="entry name" value="MFS general substrate transporter like domains"/>
    <property type="match status" value="1"/>
</dbReference>
<comment type="caution">
    <text evidence="9">The sequence shown here is derived from an EMBL/GenBank/DDBJ whole genome shotgun (WGS) entry which is preliminary data.</text>
</comment>
<evidence type="ECO:0000256" key="1">
    <source>
        <dbReference type="ARBA" id="ARBA00004141"/>
    </source>
</evidence>
<dbReference type="GO" id="GO:0005886">
    <property type="term" value="C:plasma membrane"/>
    <property type="evidence" value="ECO:0007669"/>
    <property type="project" value="TreeGrafter"/>
</dbReference>
<evidence type="ECO:0000256" key="3">
    <source>
        <dbReference type="ARBA" id="ARBA00022692"/>
    </source>
</evidence>
<dbReference type="PANTHER" id="PTHR23502:SF31">
    <property type="entry name" value="POLYAMINE TRANSPORTER 1"/>
    <property type="match status" value="1"/>
</dbReference>
<sequence>MMNLGETKEAPSGEEVISKDIDTYSVSGTTNSEQIHPLNQSDTRRSGTAPASDAESRQDDVLSRYYTNRSNSGKEIPPMGGDKPFPPMFEDAEAYKVEFQGPDDPLNPMNWKNSRKLLLGMIMAYMTVVLAWGSSVMAAGIPVIKEVFHVGQATAALGISLYVLGFATGPIIWGPLSEVYGRYIPMLVSYIFFTAFTFWTATADHFYHLILYRFFAGAIGSAPLVIVVASFADMFTVEVRGRALALFSLCMVTGPILAPVVGGYIVASYLGWRWLFYITGIMASLGLVLMIFFLRETFHPIILSKKAVDLRLRTGNIMIYAQHEKNVPDIKEIAGRVLILPIKMLFQEPILFLMSLYHGFVYGILYLTLEVVPIIFSEKYHWKGGNIMLPYLGFVVGGIIMSFANVFFFDPKFRRDLRASGKPILPEARLPLCMAGAIEFPIAIFLLCWTGNYRVHWIAPSIGMAFLGGGLVSLFVGIINYTVDTYTFLAASAMAANTFTRSGMAAAFPIFASAMFHNLGVEWAGTLLGCLAVLLLPCPFIFYYYGERIRGWSKYAPKIPAPPKKEEPADDA</sequence>
<dbReference type="PROSITE" id="PS50850">
    <property type="entry name" value="MFS"/>
    <property type="match status" value="1"/>
</dbReference>
<dbReference type="Proteomes" id="UP000238350">
    <property type="component" value="Unassembled WGS sequence"/>
</dbReference>
<dbReference type="SUPFAM" id="SSF103473">
    <property type="entry name" value="MFS general substrate transporter"/>
    <property type="match status" value="1"/>
</dbReference>
<feature type="transmembrane region" description="Helical" evidence="7">
    <location>
        <begin position="274"/>
        <end position="294"/>
    </location>
</feature>
<feature type="transmembrane region" description="Helical" evidence="7">
    <location>
        <begin position="458"/>
        <end position="479"/>
    </location>
</feature>
<feature type="compositionally biased region" description="Polar residues" evidence="6">
    <location>
        <begin position="24"/>
        <end position="41"/>
    </location>
</feature>
<feature type="transmembrane region" description="Helical" evidence="7">
    <location>
        <begin position="153"/>
        <end position="173"/>
    </location>
</feature>
<dbReference type="OrthoDB" id="9986881at2759"/>
<evidence type="ECO:0000313" key="9">
    <source>
        <dbReference type="EMBL" id="PRT56896.1"/>
    </source>
</evidence>
<dbReference type="GeneID" id="36518264"/>
<comment type="subcellular location">
    <subcellularLocation>
        <location evidence="1">Membrane</location>
        <topology evidence="1">Multi-pass membrane protein</topology>
    </subcellularLocation>
</comment>
<feature type="compositionally biased region" description="Basic and acidic residues" evidence="6">
    <location>
        <begin position="1"/>
        <end position="22"/>
    </location>
</feature>
<feature type="transmembrane region" description="Helical" evidence="7">
    <location>
        <begin position="117"/>
        <end position="141"/>
    </location>
</feature>
<dbReference type="RefSeq" id="XP_024666841.1">
    <property type="nucleotide sequence ID" value="XM_024811073.1"/>
</dbReference>
<evidence type="ECO:0000256" key="6">
    <source>
        <dbReference type="SAM" id="MobiDB-lite"/>
    </source>
</evidence>
<feature type="transmembrane region" description="Helical" evidence="7">
    <location>
        <begin position="430"/>
        <end position="452"/>
    </location>
</feature>
<evidence type="ECO:0000256" key="4">
    <source>
        <dbReference type="ARBA" id="ARBA00022989"/>
    </source>
</evidence>
<feature type="domain" description="Major facilitator superfamily (MFS) profile" evidence="8">
    <location>
        <begin position="119"/>
        <end position="549"/>
    </location>
</feature>
<feature type="transmembrane region" description="Helical" evidence="7">
    <location>
        <begin position="523"/>
        <end position="545"/>
    </location>
</feature>
<protein>
    <submittedName>
        <fullName evidence="9">Putative transporter C36.02c</fullName>
    </submittedName>
</protein>
<feature type="transmembrane region" description="Helical" evidence="7">
    <location>
        <begin position="388"/>
        <end position="409"/>
    </location>
</feature>
<dbReference type="InterPro" id="IPR020846">
    <property type="entry name" value="MFS_dom"/>
</dbReference>
<feature type="transmembrane region" description="Helical" evidence="7">
    <location>
        <begin position="486"/>
        <end position="511"/>
    </location>
</feature>
<dbReference type="FunFam" id="1.20.1250.20:FF:000011">
    <property type="entry name" value="MFS multidrug transporter, putative"/>
    <property type="match status" value="1"/>
</dbReference>
<keyword evidence="3 7" id="KW-0812">Transmembrane</keyword>
<feature type="transmembrane region" description="Helical" evidence="7">
    <location>
        <begin position="244"/>
        <end position="268"/>
    </location>
</feature>
<dbReference type="AlphaFoldDB" id="A0A2T0FPI1"/>
<keyword evidence="4 7" id="KW-1133">Transmembrane helix</keyword>
<dbReference type="CDD" id="cd17323">
    <property type="entry name" value="MFS_Tpo1_MDR_like"/>
    <property type="match status" value="1"/>
</dbReference>
<evidence type="ECO:0000313" key="10">
    <source>
        <dbReference type="Proteomes" id="UP000238350"/>
    </source>
</evidence>
<feature type="region of interest" description="Disordered" evidence="6">
    <location>
        <begin position="1"/>
        <end position="84"/>
    </location>
</feature>
<name>A0A2T0FPI1_9ASCO</name>
<dbReference type="InterPro" id="IPR011701">
    <property type="entry name" value="MFS"/>
</dbReference>
<dbReference type="EMBL" id="NDIQ01000022">
    <property type="protein sequence ID" value="PRT56896.1"/>
    <property type="molecule type" value="Genomic_DNA"/>
</dbReference>
<dbReference type="PANTHER" id="PTHR23502">
    <property type="entry name" value="MAJOR FACILITATOR SUPERFAMILY"/>
    <property type="match status" value="1"/>
</dbReference>
<reference evidence="9 10" key="1">
    <citation type="submission" date="2017-04" db="EMBL/GenBank/DDBJ databases">
        <title>Genome sequencing of [Candida] sorbophila.</title>
        <authorList>
            <person name="Ahn J.O."/>
        </authorList>
    </citation>
    <scope>NUCLEOTIDE SEQUENCE [LARGE SCALE GENOMIC DNA]</scope>
    <source>
        <strain evidence="9 10">DS02</strain>
    </source>
</reference>
<keyword evidence="2" id="KW-0813">Transport</keyword>
<dbReference type="InterPro" id="IPR036259">
    <property type="entry name" value="MFS_trans_sf"/>
</dbReference>
<evidence type="ECO:0000256" key="7">
    <source>
        <dbReference type="SAM" id="Phobius"/>
    </source>
</evidence>
<keyword evidence="5 7" id="KW-0472">Membrane</keyword>
<accession>A0A2T0FPI1</accession>